<dbReference type="SUPFAM" id="SSF69118">
    <property type="entry name" value="AhpD-like"/>
    <property type="match status" value="1"/>
</dbReference>
<accession>A0A538TN12</accession>
<feature type="domain" description="Carboxymuconolactone decarboxylase-like" evidence="1">
    <location>
        <begin position="107"/>
        <end position="159"/>
    </location>
</feature>
<dbReference type="PANTHER" id="PTHR35446:SF2">
    <property type="entry name" value="CARBOXYMUCONOLACTONE DECARBOXYLASE-LIKE DOMAIN-CONTAINING PROTEIN"/>
    <property type="match status" value="1"/>
</dbReference>
<dbReference type="InterPro" id="IPR004675">
    <property type="entry name" value="AhpD_core"/>
</dbReference>
<evidence type="ECO:0000313" key="2">
    <source>
        <dbReference type="EMBL" id="TMQ64985.1"/>
    </source>
</evidence>
<organism evidence="2 3">
    <name type="scientific">Eiseniibacteriota bacterium</name>
    <dbReference type="NCBI Taxonomy" id="2212470"/>
    <lineage>
        <taxon>Bacteria</taxon>
        <taxon>Candidatus Eiseniibacteriota</taxon>
    </lineage>
</organism>
<protein>
    <submittedName>
        <fullName evidence="2">Peroxidase-related enzyme</fullName>
    </submittedName>
</protein>
<dbReference type="AlphaFoldDB" id="A0A538TN12"/>
<dbReference type="NCBIfam" id="TIGR01926">
    <property type="entry name" value="peroxid_rel"/>
    <property type="match status" value="1"/>
</dbReference>
<dbReference type="PANTHER" id="PTHR35446">
    <property type="entry name" value="SI:CH211-175M2.5"/>
    <property type="match status" value="1"/>
</dbReference>
<evidence type="ECO:0000313" key="3">
    <source>
        <dbReference type="Proteomes" id="UP000316609"/>
    </source>
</evidence>
<dbReference type="InterPro" id="IPR029032">
    <property type="entry name" value="AhpD-like"/>
</dbReference>
<dbReference type="GO" id="GO:0051920">
    <property type="term" value="F:peroxiredoxin activity"/>
    <property type="evidence" value="ECO:0007669"/>
    <property type="project" value="InterPro"/>
</dbReference>
<gene>
    <name evidence="2" type="ORF">E6K78_08515</name>
</gene>
<dbReference type="InterPro" id="IPR010195">
    <property type="entry name" value="Uncharacterised_peroxidase-rel"/>
</dbReference>
<dbReference type="Pfam" id="PF02627">
    <property type="entry name" value="CMD"/>
    <property type="match status" value="1"/>
</dbReference>
<name>A0A538TN12_UNCEI</name>
<dbReference type="Gene3D" id="1.20.1290.10">
    <property type="entry name" value="AhpD-like"/>
    <property type="match status" value="1"/>
</dbReference>
<dbReference type="NCBIfam" id="TIGR00778">
    <property type="entry name" value="ahpD_dom"/>
    <property type="match status" value="1"/>
</dbReference>
<proteinExistence type="predicted"/>
<dbReference type="InterPro" id="IPR003779">
    <property type="entry name" value="CMD-like"/>
</dbReference>
<keyword evidence="2" id="KW-0560">Oxidoreductase</keyword>
<evidence type="ECO:0000259" key="1">
    <source>
        <dbReference type="Pfam" id="PF02627"/>
    </source>
</evidence>
<reference evidence="2 3" key="1">
    <citation type="journal article" date="2019" name="Nat. Microbiol.">
        <title>Mediterranean grassland soil C-N compound turnover is dependent on rainfall and depth, and is mediated by genomically divergent microorganisms.</title>
        <authorList>
            <person name="Diamond S."/>
            <person name="Andeer P.F."/>
            <person name="Li Z."/>
            <person name="Crits-Christoph A."/>
            <person name="Burstein D."/>
            <person name="Anantharaman K."/>
            <person name="Lane K.R."/>
            <person name="Thomas B.C."/>
            <person name="Pan C."/>
            <person name="Northen T.R."/>
            <person name="Banfield J.F."/>
        </authorList>
    </citation>
    <scope>NUCLEOTIDE SEQUENCE [LARGE SCALE GENOMIC DNA]</scope>
    <source>
        <strain evidence="2">WS_8</strain>
    </source>
</reference>
<sequence length="249" mass="28232">MACQPALHGQDASYGRRAPRASWLPRPELRYRERCSRQSCSATPPRERIRRDPFPREARMSWIRSIEPDAAQAPLAELYRNIRDRSPRKRVANLWSAHGLDPSGLRTTYDHYRAMMEEPAPLGAAQAEMIALVVSATNGCAYCVAHHGPRLARALGDEQLARAVARDYREADLKAHDRVLLDYAVALTCEPSERKREDVERVREYGFDDQAILKATELTAYYNLVNRVASGLGVELEADVEPWEFGSQR</sequence>
<dbReference type="EMBL" id="VBOY01000077">
    <property type="protein sequence ID" value="TMQ64985.1"/>
    <property type="molecule type" value="Genomic_DNA"/>
</dbReference>
<comment type="caution">
    <text evidence="2">The sequence shown here is derived from an EMBL/GenBank/DDBJ whole genome shotgun (WGS) entry which is preliminary data.</text>
</comment>
<dbReference type="Proteomes" id="UP000316609">
    <property type="component" value="Unassembled WGS sequence"/>
</dbReference>
<keyword evidence="2" id="KW-0575">Peroxidase</keyword>